<protein>
    <submittedName>
        <fullName evidence="3">EAL domain-containing protein</fullName>
    </submittedName>
</protein>
<dbReference type="PANTHER" id="PTHR33121:SF71">
    <property type="entry name" value="OXYGEN SENSOR PROTEIN DOSP"/>
    <property type="match status" value="1"/>
</dbReference>
<feature type="domain" description="EAL" evidence="1">
    <location>
        <begin position="173"/>
        <end position="425"/>
    </location>
</feature>
<dbReference type="GO" id="GO:0071111">
    <property type="term" value="F:cyclic-guanylate-specific phosphodiesterase activity"/>
    <property type="evidence" value="ECO:0007669"/>
    <property type="project" value="InterPro"/>
</dbReference>
<dbReference type="InterPro" id="IPR000160">
    <property type="entry name" value="GGDEF_dom"/>
</dbReference>
<comment type="caution">
    <text evidence="3">The sequence shown here is derived from an EMBL/GenBank/DDBJ whole genome shotgun (WGS) entry which is preliminary data.</text>
</comment>
<dbReference type="EMBL" id="QVEV01000012">
    <property type="protein sequence ID" value="RGC15652.1"/>
    <property type="molecule type" value="Genomic_DNA"/>
</dbReference>
<dbReference type="InterPro" id="IPR035919">
    <property type="entry name" value="EAL_sf"/>
</dbReference>
<accession>A0A3E2VWK2</accession>
<evidence type="ECO:0000259" key="2">
    <source>
        <dbReference type="PROSITE" id="PS50887"/>
    </source>
</evidence>
<sequence length="428" mass="50430">MQIQRGKAELHTDAWLKEVYEQRVCQSARPYVFIEMNIKQFRYLNAKYGSAFGDLVIERVLSLLMEVLPEGYVSHRYADTFDMLVSFDFTKQDMRSLMCRIVDALFEIDIPQIHQNIYTSFGAYFLEDTPPYEMLKVYTAIARKSEKTLPKRTFSYEVLNKPGIDILSPYIQRHELESTLTNARFLKEFEIYIQPKIDLHTHKISGGEVLTRWIHEGTLIPLSDFLPTLKENGEMYMIDLAHFETMCQLLKERQEQQKRVVPISFNITNRSMFSENFMEEYTEIYQRYQPQKTLIEFEFMEDIHYDKGGEVLSVIQYFKEMGFLCSLDDFGNGIASFNVLLSGHIDIIKMDRLFFMGELDEQRKRIISDIIDIAKTKQIKVLAEGIETREYAAFLEEQGCDYIQGFYYYKPMPLQQFLSLLDENPTLH</sequence>
<dbReference type="RefSeq" id="WP_117443036.1">
    <property type="nucleotide sequence ID" value="NZ_JAKNHC010000011.1"/>
</dbReference>
<organism evidence="3 4">
    <name type="scientific">Clostridium innocuum</name>
    <dbReference type="NCBI Taxonomy" id="1522"/>
    <lineage>
        <taxon>Bacteria</taxon>
        <taxon>Bacillati</taxon>
        <taxon>Bacillota</taxon>
        <taxon>Clostridia</taxon>
        <taxon>Eubacteriales</taxon>
        <taxon>Clostridiaceae</taxon>
        <taxon>Clostridium</taxon>
    </lineage>
</organism>
<dbReference type="InterPro" id="IPR029787">
    <property type="entry name" value="Nucleotide_cyclase"/>
</dbReference>
<dbReference type="Gene3D" id="3.30.70.270">
    <property type="match status" value="1"/>
</dbReference>
<evidence type="ECO:0000313" key="4">
    <source>
        <dbReference type="Proteomes" id="UP000260025"/>
    </source>
</evidence>
<dbReference type="PROSITE" id="PS50887">
    <property type="entry name" value="GGDEF"/>
    <property type="match status" value="1"/>
</dbReference>
<dbReference type="Proteomes" id="UP000260025">
    <property type="component" value="Unassembled WGS sequence"/>
</dbReference>
<dbReference type="Pfam" id="PF00563">
    <property type="entry name" value="EAL"/>
    <property type="match status" value="1"/>
</dbReference>
<dbReference type="PANTHER" id="PTHR33121">
    <property type="entry name" value="CYCLIC DI-GMP PHOSPHODIESTERASE PDEF"/>
    <property type="match status" value="1"/>
</dbReference>
<dbReference type="SMART" id="SM00052">
    <property type="entry name" value="EAL"/>
    <property type="match status" value="1"/>
</dbReference>
<name>A0A3E2VWK2_CLOIN</name>
<gene>
    <name evidence="3" type="ORF">DXA38_09765</name>
</gene>
<evidence type="ECO:0000259" key="1">
    <source>
        <dbReference type="PROSITE" id="PS50883"/>
    </source>
</evidence>
<dbReference type="PROSITE" id="PS50883">
    <property type="entry name" value="EAL"/>
    <property type="match status" value="1"/>
</dbReference>
<evidence type="ECO:0000313" key="3">
    <source>
        <dbReference type="EMBL" id="RGC15652.1"/>
    </source>
</evidence>
<dbReference type="InterPro" id="IPR043128">
    <property type="entry name" value="Rev_trsase/Diguanyl_cyclase"/>
</dbReference>
<reference evidence="3 4" key="1">
    <citation type="submission" date="2018-08" db="EMBL/GenBank/DDBJ databases">
        <title>A genome reference for cultivated species of the human gut microbiota.</title>
        <authorList>
            <person name="Zou Y."/>
            <person name="Xue W."/>
            <person name="Luo G."/>
        </authorList>
    </citation>
    <scope>NUCLEOTIDE SEQUENCE [LARGE SCALE GENOMIC DNA]</scope>
    <source>
        <strain evidence="3 4">OF01-2LB</strain>
    </source>
</reference>
<dbReference type="SUPFAM" id="SSF141868">
    <property type="entry name" value="EAL domain-like"/>
    <property type="match status" value="1"/>
</dbReference>
<dbReference type="OrthoDB" id="9762141at2"/>
<dbReference type="Pfam" id="PF00990">
    <property type="entry name" value="GGDEF"/>
    <property type="match status" value="1"/>
</dbReference>
<proteinExistence type="predicted"/>
<dbReference type="Gene3D" id="3.20.20.450">
    <property type="entry name" value="EAL domain"/>
    <property type="match status" value="1"/>
</dbReference>
<feature type="domain" description="GGDEF" evidence="2">
    <location>
        <begin position="29"/>
        <end position="159"/>
    </location>
</feature>
<dbReference type="CDD" id="cd01948">
    <property type="entry name" value="EAL"/>
    <property type="match status" value="1"/>
</dbReference>
<dbReference type="AlphaFoldDB" id="A0A3E2VWK2"/>
<dbReference type="SUPFAM" id="SSF55073">
    <property type="entry name" value="Nucleotide cyclase"/>
    <property type="match status" value="1"/>
</dbReference>
<dbReference type="InterPro" id="IPR050706">
    <property type="entry name" value="Cyclic-di-GMP_PDE-like"/>
</dbReference>
<dbReference type="InterPro" id="IPR001633">
    <property type="entry name" value="EAL_dom"/>
</dbReference>